<organism evidence="1 2">
    <name type="scientific">Viridibacillus arenosi FSL R5-213</name>
    <dbReference type="NCBI Taxonomy" id="1227360"/>
    <lineage>
        <taxon>Bacteria</taxon>
        <taxon>Bacillati</taxon>
        <taxon>Bacillota</taxon>
        <taxon>Bacilli</taxon>
        <taxon>Bacillales</taxon>
        <taxon>Caryophanaceae</taxon>
        <taxon>Viridibacillus</taxon>
    </lineage>
</organism>
<dbReference type="RefSeq" id="WP_051448629.1">
    <property type="nucleotide sequence ID" value="NZ_ASQA01000013.1"/>
</dbReference>
<evidence type="ECO:0008006" key="3">
    <source>
        <dbReference type="Google" id="ProtNLM"/>
    </source>
</evidence>
<dbReference type="EMBL" id="ASQA01000013">
    <property type="protein sequence ID" value="ETT86432.1"/>
    <property type="molecule type" value="Genomic_DNA"/>
</dbReference>
<comment type="caution">
    <text evidence="1">The sequence shown here is derived from an EMBL/GenBank/DDBJ whole genome shotgun (WGS) entry which is preliminary data.</text>
</comment>
<dbReference type="Pfam" id="PF13563">
    <property type="entry name" value="2_5_RNA_ligase2"/>
    <property type="match status" value="1"/>
</dbReference>
<dbReference type="Proteomes" id="UP000019062">
    <property type="component" value="Unassembled WGS sequence"/>
</dbReference>
<protein>
    <recommendedName>
        <fullName evidence="3">2'-5' RNA ligase family protein</fullName>
    </recommendedName>
</protein>
<proteinExistence type="predicted"/>
<evidence type="ECO:0000313" key="1">
    <source>
        <dbReference type="EMBL" id="ETT86432.1"/>
    </source>
</evidence>
<accession>W4F290</accession>
<dbReference type="AlphaFoldDB" id="W4F290"/>
<evidence type="ECO:0000313" key="2">
    <source>
        <dbReference type="Proteomes" id="UP000019062"/>
    </source>
</evidence>
<dbReference type="eggNOG" id="COG1514">
    <property type="taxonomic scope" value="Bacteria"/>
</dbReference>
<sequence length="109" mass="12624">MKSRTRYGIPKKEDFKLSPTVTKDLIELHTNHHKNFDQFNDNPDSLYIPIRWIPHCTIANRLSPVKLSKAFDYCSQRNATISGQIKEVALIDVYSKNKAPIIYSKIFAE</sequence>
<reference evidence="1 2" key="1">
    <citation type="journal article" date="2014" name="BMC Genomics">
        <title>Genomic comparison of sporeforming bacilli isolated from milk.</title>
        <authorList>
            <person name="Moreno Switt A.I."/>
            <person name="Andrus A.D."/>
            <person name="Ranieri M.L."/>
            <person name="Orsi R.H."/>
            <person name="Ivy R."/>
            <person name="den Bakker H.C."/>
            <person name="Martin N.H."/>
            <person name="Wiedmann M."/>
            <person name="Boor K.J."/>
        </authorList>
    </citation>
    <scope>NUCLEOTIDE SEQUENCE [LARGE SCALE GENOMIC DNA]</scope>
    <source>
        <strain evidence="1 2">FSL R5-213</strain>
    </source>
</reference>
<keyword evidence="2" id="KW-1185">Reference proteome</keyword>
<dbReference type="Gene3D" id="3.90.1140.10">
    <property type="entry name" value="Cyclic phosphodiesterase"/>
    <property type="match status" value="1"/>
</dbReference>
<name>W4F290_9BACL</name>
<gene>
    <name evidence="1" type="ORF">C176_06957</name>
</gene>